<feature type="transmembrane region" description="Helical" evidence="7">
    <location>
        <begin position="122"/>
        <end position="141"/>
    </location>
</feature>
<dbReference type="Gramene" id="TraesLDM3B03G01660470.1">
    <property type="protein sequence ID" value="TraesLDM3B03G01660470.1"/>
    <property type="gene ID" value="TraesLDM3B03G01660470"/>
</dbReference>
<dbReference type="Gramene" id="TraesJAG3B03G01669460.1">
    <property type="protein sequence ID" value="TraesJAG3B03G01669460.1"/>
    <property type="gene ID" value="TraesJAG3B03G01669460"/>
</dbReference>
<dbReference type="PANTHER" id="PTHR31621:SF42">
    <property type="entry name" value="DUF679 DOMAIN-CONTAINING PROTEIN"/>
    <property type="match status" value="1"/>
</dbReference>
<keyword evidence="5 7" id="KW-0472">Membrane</keyword>
<accession>A0A7G2IGH8</accession>
<comment type="similarity">
    <text evidence="2">Belongs to the plant DMP1 protein family.</text>
</comment>
<gene>
    <name evidence="8" type="ORF">TRAES_3BF097400020CFD_c1</name>
</gene>
<reference evidence="8" key="1">
    <citation type="journal article" date="2014" name="Science">
        <title>Structural and functional partitioning of bread wheat chromosome 3B.</title>
        <authorList>
            <person name="Choulet F."/>
            <person name="Alberti A."/>
            <person name="Theil S."/>
            <person name="Glover N."/>
            <person name="Barbe V."/>
            <person name="Daron J."/>
            <person name="Pingault L."/>
            <person name="Sourdille P."/>
            <person name="Couloux A."/>
            <person name="Paux E."/>
            <person name="Leroy P."/>
            <person name="Mangenot S."/>
            <person name="Guilhot N."/>
            <person name="Le Gouis J."/>
            <person name="Balfourier F."/>
            <person name="Alaux M."/>
            <person name="Jamilloux V."/>
            <person name="Poulain J."/>
            <person name="Durand C."/>
            <person name="Bellec A."/>
            <person name="Gaspin C."/>
            <person name="Safar J."/>
            <person name="Dolezel J."/>
            <person name="Rogers J."/>
            <person name="Vandepoele K."/>
            <person name="Aury J.M."/>
            <person name="Mayer K."/>
            <person name="Berges H."/>
            <person name="Quesneville H."/>
            <person name="Wincker P."/>
            <person name="Feuillet C."/>
        </authorList>
    </citation>
    <scope>NUCLEOTIDE SEQUENCE [LARGE SCALE GENOMIC DNA]</scope>
</reference>
<evidence type="ECO:0000256" key="6">
    <source>
        <dbReference type="SAM" id="MobiDB-lite"/>
    </source>
</evidence>
<keyword evidence="4 7" id="KW-1133">Transmembrane helix</keyword>
<dbReference type="Gramene" id="TraesSTA3B03G01651960.1">
    <property type="protein sequence ID" value="TraesSTA3B03G01651960.1"/>
    <property type="gene ID" value="TraesSTA3B03G01651960"/>
</dbReference>
<feature type="transmembrane region" description="Helical" evidence="7">
    <location>
        <begin position="77"/>
        <end position="96"/>
    </location>
</feature>
<dbReference type="InterPro" id="IPR007770">
    <property type="entry name" value="DMP"/>
</dbReference>
<dbReference type="Gramene" id="TraesMAC3B03G01660620.1">
    <property type="protein sequence ID" value="TraesMAC3B03G01660620.1"/>
    <property type="gene ID" value="TraesMAC3B03G01660620"/>
</dbReference>
<dbReference type="Pfam" id="PF05078">
    <property type="entry name" value="DUF679"/>
    <property type="match status" value="1"/>
</dbReference>
<comment type="caution">
    <text evidence="8">The sequence shown here is derived from an EMBL/GenBank/DDBJ whole genome shotgun (WGS) entry which is preliminary data.</text>
</comment>
<dbReference type="Gramene" id="TraesLAC3B03G01603380.1">
    <property type="protein sequence ID" value="TraesLAC3B03G01603380.1"/>
    <property type="gene ID" value="TraesLAC3B03G01603380"/>
</dbReference>
<protein>
    <submittedName>
        <fullName evidence="8">(bread wheat) hypothetical protein</fullName>
    </submittedName>
</protein>
<dbReference type="AlphaFoldDB" id="A0A7G2IGH8"/>
<dbReference type="GO" id="GO:0005737">
    <property type="term" value="C:cytoplasm"/>
    <property type="evidence" value="ECO:0007669"/>
    <property type="project" value="UniProtKB-ARBA"/>
</dbReference>
<dbReference type="EMBL" id="CBUC010000157">
    <property type="protein sequence ID" value="CDJ26445.1"/>
    <property type="molecule type" value="Genomic_DNA"/>
</dbReference>
<dbReference type="Gramene" id="TraesSYM3B03G01682940.1">
    <property type="protein sequence ID" value="TraesSYM3B03G01682940.1"/>
    <property type="gene ID" value="TraesSYM3B03G01682940"/>
</dbReference>
<organism evidence="8">
    <name type="scientific">Triticum aestivum</name>
    <name type="common">Wheat</name>
    <dbReference type="NCBI Taxonomy" id="4565"/>
    <lineage>
        <taxon>Eukaryota</taxon>
        <taxon>Viridiplantae</taxon>
        <taxon>Streptophyta</taxon>
        <taxon>Embryophyta</taxon>
        <taxon>Tracheophyta</taxon>
        <taxon>Spermatophyta</taxon>
        <taxon>Magnoliopsida</taxon>
        <taxon>Liliopsida</taxon>
        <taxon>Poales</taxon>
        <taxon>Poaceae</taxon>
        <taxon>BOP clade</taxon>
        <taxon>Pooideae</taxon>
        <taxon>Triticodae</taxon>
        <taxon>Triticeae</taxon>
        <taxon>Triticinae</taxon>
        <taxon>Triticum</taxon>
    </lineage>
</organism>
<evidence type="ECO:0000256" key="4">
    <source>
        <dbReference type="ARBA" id="ARBA00022989"/>
    </source>
</evidence>
<dbReference type="Gramene" id="TraesNOR3B03G01682970.1">
    <property type="protein sequence ID" value="TraesNOR3B03G01682970.1"/>
    <property type="gene ID" value="TraesNOR3B03G01682970"/>
</dbReference>
<feature type="region of interest" description="Disordered" evidence="6">
    <location>
        <begin position="1"/>
        <end position="28"/>
    </location>
</feature>
<evidence type="ECO:0000256" key="5">
    <source>
        <dbReference type="ARBA" id="ARBA00023136"/>
    </source>
</evidence>
<evidence type="ECO:0000256" key="2">
    <source>
        <dbReference type="ARBA" id="ARBA00008707"/>
    </source>
</evidence>
<evidence type="ECO:0000256" key="3">
    <source>
        <dbReference type="ARBA" id="ARBA00022692"/>
    </source>
</evidence>
<name>A0A7G2IGH8_WHEAT</name>
<keyword evidence="3 7" id="KW-0812">Transmembrane</keyword>
<dbReference type="GO" id="GO:0016020">
    <property type="term" value="C:membrane"/>
    <property type="evidence" value="ECO:0007669"/>
    <property type="project" value="UniProtKB-SubCell"/>
</dbReference>
<comment type="subcellular location">
    <subcellularLocation>
        <location evidence="1">Membrane</location>
        <topology evidence="1">Multi-pass membrane protein</topology>
    </subcellularLocation>
</comment>
<sequence length="155" mass="16728">MTATQPDMELQKDQSHPLLSNRTDGTDNMSPVQKAIRQAYQSTGHLAKLLPSGTVLAFQLLAPTMAKQGHCGDLDRMMTGGLVVLCALSFFVVTFTDSFRDENGKNVASCFYPIPSEDTKQVLTTLPVAIGVIGSMLFVSFPTTHHGIGFPVSPQ</sequence>
<evidence type="ECO:0000313" key="8">
    <source>
        <dbReference type="EMBL" id="CDJ26445.1"/>
    </source>
</evidence>
<proteinExistence type="inferred from homology"/>
<dbReference type="Gramene" id="TraesJUL3B03G01673690.1">
    <property type="protein sequence ID" value="TraesJUL3B03G01673690.1"/>
    <property type="gene ID" value="TraesJUL3B03G01673690"/>
</dbReference>
<dbReference type="Gramene" id="TraesARI3B03G01687400.1">
    <property type="protein sequence ID" value="TraesARI3B03G01687400.1"/>
    <property type="gene ID" value="TraesARI3B03G01687400"/>
</dbReference>
<evidence type="ECO:0000256" key="1">
    <source>
        <dbReference type="ARBA" id="ARBA00004141"/>
    </source>
</evidence>
<feature type="compositionally biased region" description="Polar residues" evidence="6">
    <location>
        <begin position="17"/>
        <end position="28"/>
    </location>
</feature>
<dbReference type="PANTHER" id="PTHR31621">
    <property type="entry name" value="PROTEIN DMP3"/>
    <property type="match status" value="1"/>
</dbReference>
<evidence type="ECO:0000256" key="7">
    <source>
        <dbReference type="SAM" id="Phobius"/>
    </source>
</evidence>